<keyword evidence="6" id="KW-0547">Nucleotide-binding</keyword>
<keyword evidence="11" id="KW-1006">Bacterial flagellum protein export</keyword>
<dbReference type="AlphaFoldDB" id="A0A3B0ZKS1"/>
<evidence type="ECO:0000256" key="13">
    <source>
        <dbReference type="ARBA" id="ARBA00030866"/>
    </source>
</evidence>
<evidence type="ECO:0000256" key="7">
    <source>
        <dbReference type="ARBA" id="ARBA00022795"/>
    </source>
</evidence>
<keyword evidence="16" id="KW-0282">Flagellum</keyword>
<keyword evidence="4" id="KW-0813">Transport</keyword>
<dbReference type="Pfam" id="PF00448">
    <property type="entry name" value="SRP54"/>
    <property type="match status" value="1"/>
</dbReference>
<dbReference type="EMBL" id="UOFR01000014">
    <property type="protein sequence ID" value="VAW92291.1"/>
    <property type="molecule type" value="Genomic_DNA"/>
</dbReference>
<keyword evidence="10" id="KW-0472">Membrane</keyword>
<feature type="domain" description="AAA+ ATPase" evidence="14">
    <location>
        <begin position="221"/>
        <end position="391"/>
    </location>
</feature>
<keyword evidence="5" id="KW-1003">Cell membrane</keyword>
<dbReference type="InterPro" id="IPR027417">
    <property type="entry name" value="P-loop_NTPase"/>
</dbReference>
<evidence type="ECO:0000259" key="14">
    <source>
        <dbReference type="SMART" id="SM00382"/>
    </source>
</evidence>
<dbReference type="GO" id="GO:0005886">
    <property type="term" value="C:plasma membrane"/>
    <property type="evidence" value="ECO:0007669"/>
    <property type="project" value="UniProtKB-SubCell"/>
</dbReference>
<evidence type="ECO:0000259" key="15">
    <source>
        <dbReference type="SMART" id="SM00962"/>
    </source>
</evidence>
<dbReference type="GO" id="GO:0015031">
    <property type="term" value="P:protein transport"/>
    <property type="evidence" value="ECO:0007669"/>
    <property type="project" value="UniProtKB-KW"/>
</dbReference>
<accession>A0A3B0ZKS1</accession>
<evidence type="ECO:0000256" key="12">
    <source>
        <dbReference type="ARBA" id="ARBA00025337"/>
    </source>
</evidence>
<keyword evidence="8" id="KW-0653">Protein transport</keyword>
<evidence type="ECO:0000256" key="11">
    <source>
        <dbReference type="ARBA" id="ARBA00023225"/>
    </source>
</evidence>
<dbReference type="GO" id="GO:0005047">
    <property type="term" value="F:signal recognition particle binding"/>
    <property type="evidence" value="ECO:0007669"/>
    <property type="project" value="TreeGrafter"/>
</dbReference>
<dbReference type="SUPFAM" id="SSF52540">
    <property type="entry name" value="P-loop containing nucleoside triphosphate hydrolases"/>
    <property type="match status" value="1"/>
</dbReference>
<comment type="function">
    <text evidence="12">Necessary for flagellar biosynthesis. May be involved in translocation of the flagellum.</text>
</comment>
<keyword evidence="16" id="KW-0966">Cell projection</keyword>
<evidence type="ECO:0000256" key="9">
    <source>
        <dbReference type="ARBA" id="ARBA00023134"/>
    </source>
</evidence>
<evidence type="ECO:0000313" key="16">
    <source>
        <dbReference type="EMBL" id="VAW92291.1"/>
    </source>
</evidence>
<dbReference type="InterPro" id="IPR020006">
    <property type="entry name" value="FlhF"/>
</dbReference>
<feature type="domain" description="SRP54-type proteins GTP-binding" evidence="15">
    <location>
        <begin position="222"/>
        <end position="414"/>
    </location>
</feature>
<evidence type="ECO:0000256" key="8">
    <source>
        <dbReference type="ARBA" id="ARBA00022927"/>
    </source>
</evidence>
<evidence type="ECO:0000256" key="1">
    <source>
        <dbReference type="ARBA" id="ARBA00004413"/>
    </source>
</evidence>
<protein>
    <recommendedName>
        <fullName evidence="3">Flagellar biosynthesis protein FlhF</fullName>
    </recommendedName>
    <alternativeName>
        <fullName evidence="13">Flagella-associated GTP-binding protein</fullName>
    </alternativeName>
</protein>
<dbReference type="PANTHER" id="PTHR43134">
    <property type="entry name" value="SIGNAL RECOGNITION PARTICLE RECEPTOR SUBUNIT ALPHA"/>
    <property type="match status" value="1"/>
</dbReference>
<evidence type="ECO:0000256" key="10">
    <source>
        <dbReference type="ARBA" id="ARBA00023136"/>
    </source>
</evidence>
<keyword evidence="7" id="KW-1005">Bacterial flagellum biogenesis</keyword>
<dbReference type="InterPro" id="IPR047040">
    <property type="entry name" value="FlhF__GTPase_dom"/>
</dbReference>
<evidence type="ECO:0000256" key="2">
    <source>
        <dbReference type="ARBA" id="ARBA00008531"/>
    </source>
</evidence>
<name>A0A3B0ZKS1_9ZZZZ</name>
<dbReference type="SMART" id="SM00382">
    <property type="entry name" value="AAA"/>
    <property type="match status" value="1"/>
</dbReference>
<evidence type="ECO:0000256" key="4">
    <source>
        <dbReference type="ARBA" id="ARBA00022448"/>
    </source>
</evidence>
<dbReference type="InterPro" id="IPR000897">
    <property type="entry name" value="SRP54_GTPase_dom"/>
</dbReference>
<dbReference type="PANTHER" id="PTHR43134:SF3">
    <property type="entry name" value="FLAGELLAR BIOSYNTHESIS PROTEIN FLHF"/>
    <property type="match status" value="1"/>
</dbReference>
<evidence type="ECO:0000256" key="6">
    <source>
        <dbReference type="ARBA" id="ARBA00022741"/>
    </source>
</evidence>
<dbReference type="SMART" id="SM00962">
    <property type="entry name" value="SRP54"/>
    <property type="match status" value="1"/>
</dbReference>
<keyword evidence="16" id="KW-0969">Cilium</keyword>
<dbReference type="FunFam" id="3.40.50.300:FF:000695">
    <property type="entry name" value="Flagellar biosynthesis regulator FlhF"/>
    <property type="match status" value="1"/>
</dbReference>
<dbReference type="NCBIfam" id="TIGR03499">
    <property type="entry name" value="FlhF"/>
    <property type="match status" value="1"/>
</dbReference>
<keyword evidence="9" id="KW-0342">GTP-binding</keyword>
<evidence type="ECO:0000256" key="5">
    <source>
        <dbReference type="ARBA" id="ARBA00022475"/>
    </source>
</evidence>
<reference evidence="16" key="1">
    <citation type="submission" date="2018-06" db="EMBL/GenBank/DDBJ databases">
        <authorList>
            <person name="Zhirakovskaya E."/>
        </authorList>
    </citation>
    <scope>NUCLEOTIDE SEQUENCE</scope>
</reference>
<dbReference type="GO" id="GO:0006614">
    <property type="term" value="P:SRP-dependent cotranslational protein targeting to membrane"/>
    <property type="evidence" value="ECO:0007669"/>
    <property type="project" value="InterPro"/>
</dbReference>
<dbReference type="Gene3D" id="3.40.50.300">
    <property type="entry name" value="P-loop containing nucleotide triphosphate hydrolases"/>
    <property type="match status" value="1"/>
</dbReference>
<dbReference type="GO" id="GO:0044781">
    <property type="term" value="P:bacterial-type flagellum organization"/>
    <property type="evidence" value="ECO:0007669"/>
    <property type="project" value="UniProtKB-KW"/>
</dbReference>
<comment type="similarity">
    <text evidence="2">Belongs to the GTP-binding SRP family.</text>
</comment>
<sequence>MKIKRFTGSDMRQAIRNVRDALGVDAVILSNRKTENGIEVVAAIDYDESLLGSSNANSDSDYELQEQHSERDLNRDTIWDDVRYGRNIPDTPARTQIKSKSAAVDTDLKNEKQLSNPAPTTEAFRLDEDNSFKEMQSEIRSLRGLLVNQLSGLAWENESKYHPVRARVLQRLIALGLSPKLAREISENLQESEDIDHIWRMALGNLAHQLPVMDDNILNQKHNVVAIVGATGVGKTTTVAKLAARYILRHGKGRVGLITTDNYRVAAHEQLRNYAKIMGAPMRVASDVENLQDALAAFHNKDLVLIDTAGMSQRDMRLNEQLGMLKETGHDIQVYLTLAANNQRGVLTDVARAFKPVPLSGLILTKVDETTSLGGGLSIAVEHKIPIAYISDGQQVPEDLHPARAHALVSRAVTIMQDVGVGAKDDPISQMIGGMVAHANG</sequence>
<organism evidence="16">
    <name type="scientific">hydrothermal vent metagenome</name>
    <dbReference type="NCBI Taxonomy" id="652676"/>
    <lineage>
        <taxon>unclassified sequences</taxon>
        <taxon>metagenomes</taxon>
        <taxon>ecological metagenomes</taxon>
    </lineage>
</organism>
<proteinExistence type="inferred from homology"/>
<dbReference type="InterPro" id="IPR003593">
    <property type="entry name" value="AAA+_ATPase"/>
</dbReference>
<dbReference type="Gene3D" id="1.20.120.1380">
    <property type="entry name" value="Flagellar FlhF biosynthesis protein, N domain"/>
    <property type="match status" value="1"/>
</dbReference>
<evidence type="ECO:0000256" key="3">
    <source>
        <dbReference type="ARBA" id="ARBA00014919"/>
    </source>
</evidence>
<dbReference type="GO" id="GO:0003924">
    <property type="term" value="F:GTPase activity"/>
    <property type="evidence" value="ECO:0007669"/>
    <property type="project" value="InterPro"/>
</dbReference>
<comment type="subcellular location">
    <subcellularLocation>
        <location evidence="1">Cell membrane</location>
        <topology evidence="1">Peripheral membrane protein</topology>
        <orientation evidence="1">Cytoplasmic side</orientation>
    </subcellularLocation>
</comment>
<dbReference type="CDD" id="cd17873">
    <property type="entry name" value="FlhF"/>
    <property type="match status" value="1"/>
</dbReference>
<dbReference type="GO" id="GO:0005525">
    <property type="term" value="F:GTP binding"/>
    <property type="evidence" value="ECO:0007669"/>
    <property type="project" value="UniProtKB-KW"/>
</dbReference>
<gene>
    <name evidence="16" type="ORF">MNBD_GAMMA21-1189</name>
</gene>